<dbReference type="PROSITE" id="PS51257">
    <property type="entry name" value="PROKAR_LIPOPROTEIN"/>
    <property type="match status" value="1"/>
</dbReference>
<proteinExistence type="predicted"/>
<keyword evidence="2" id="KW-0732">Signal</keyword>
<sequence length="365" mass="40380">MKKYASQSQITLTVCTLALSIITTGCSDDSTDVSQSEPKPTPPIESVKPTEALGFNLTPVYDLSLDAATKYQQSTRLLHDSVNHICTQYSDASIKAAQDAWLTTMQSWMALQGREKGSEEALALSWQVQFWPDKKNTTGRKLKELLQSEKTFSSQDIADQSVVVQGLGAAEWFLYQEQKQLSQANYCQLADAITGHMVQTASALVSEWKHNPWQTLPPPLALGEYLGALNNQLDYTLKKLTRPMGKPGKPKPYQAEAWRSQTSMVSLKASVDALHQLYLANGKGLNALLINEGHEITANRINQRFELLLADWPQEKSMGALLKTKAGYRELINVFNGLEYIQLALHDDVAAELGIVMGFNATDGD</sequence>
<protein>
    <submittedName>
        <fullName evidence="5">Iron-regulated protein A</fullName>
    </submittedName>
</protein>
<gene>
    <name evidence="5" type="ORF">BTO08_07095</name>
</gene>
<feature type="region of interest" description="Disordered" evidence="3">
    <location>
        <begin position="27"/>
        <end position="47"/>
    </location>
</feature>
<dbReference type="InterPro" id="IPR034984">
    <property type="entry name" value="Imelysin-like_IPPA"/>
</dbReference>
<dbReference type="CDD" id="cd14659">
    <property type="entry name" value="Imelysin-like_IPPA"/>
    <property type="match status" value="1"/>
</dbReference>
<dbReference type="InterPro" id="IPR038352">
    <property type="entry name" value="Imelysin_sf"/>
</dbReference>
<evidence type="ECO:0000259" key="4">
    <source>
        <dbReference type="Pfam" id="PF09375"/>
    </source>
</evidence>
<evidence type="ECO:0000313" key="6">
    <source>
        <dbReference type="Proteomes" id="UP000238730"/>
    </source>
</evidence>
<reference evidence="5 6" key="1">
    <citation type="submission" date="2016-12" db="EMBL/GenBank/DDBJ databases">
        <title>Diversity of luminous bacteria.</title>
        <authorList>
            <person name="Yoshizawa S."/>
            <person name="Kogure K."/>
        </authorList>
    </citation>
    <scope>NUCLEOTIDE SEQUENCE [LARGE SCALE GENOMIC DNA]</scope>
    <source>
        <strain evidence="5 6">LC1-200</strain>
    </source>
</reference>
<dbReference type="AlphaFoldDB" id="A0A2S7VYK7"/>
<dbReference type="Gene3D" id="1.20.1420.20">
    <property type="entry name" value="M75 peptidase, HXXE motif"/>
    <property type="match status" value="1"/>
</dbReference>
<dbReference type="RefSeq" id="WP_105060443.1">
    <property type="nucleotide sequence ID" value="NZ_MSCJ01000001.1"/>
</dbReference>
<evidence type="ECO:0000256" key="3">
    <source>
        <dbReference type="SAM" id="MobiDB-lite"/>
    </source>
</evidence>
<dbReference type="EMBL" id="MSCJ01000001">
    <property type="protein sequence ID" value="PQJ67182.1"/>
    <property type="molecule type" value="Genomic_DNA"/>
</dbReference>
<organism evidence="5 6">
    <name type="scientific">Photobacterium angustum</name>
    <dbReference type="NCBI Taxonomy" id="661"/>
    <lineage>
        <taxon>Bacteria</taxon>
        <taxon>Pseudomonadati</taxon>
        <taxon>Pseudomonadota</taxon>
        <taxon>Gammaproteobacteria</taxon>
        <taxon>Vibrionales</taxon>
        <taxon>Vibrionaceae</taxon>
        <taxon>Photobacterium</taxon>
    </lineage>
</organism>
<comment type="subcellular location">
    <subcellularLocation>
        <location evidence="1">Cell envelope</location>
    </subcellularLocation>
</comment>
<comment type="caution">
    <text evidence="5">The sequence shown here is derived from an EMBL/GenBank/DDBJ whole genome shotgun (WGS) entry which is preliminary data.</text>
</comment>
<name>A0A2S7VYK7_PHOAN</name>
<dbReference type="InterPro" id="IPR018976">
    <property type="entry name" value="Imelysin-like"/>
</dbReference>
<dbReference type="Proteomes" id="UP000238730">
    <property type="component" value="Unassembled WGS sequence"/>
</dbReference>
<accession>A0A2S7VYK7</accession>
<feature type="domain" description="Imelysin-like" evidence="4">
    <location>
        <begin position="66"/>
        <end position="336"/>
    </location>
</feature>
<evidence type="ECO:0000313" key="5">
    <source>
        <dbReference type="EMBL" id="PQJ67182.1"/>
    </source>
</evidence>
<dbReference type="Pfam" id="PF09375">
    <property type="entry name" value="Peptidase_M75"/>
    <property type="match status" value="1"/>
</dbReference>
<evidence type="ECO:0000256" key="2">
    <source>
        <dbReference type="ARBA" id="ARBA00022729"/>
    </source>
</evidence>
<dbReference type="OrthoDB" id="5729110at2"/>
<feature type="compositionally biased region" description="Polar residues" evidence="3">
    <location>
        <begin position="27"/>
        <end position="38"/>
    </location>
</feature>
<dbReference type="GO" id="GO:0030313">
    <property type="term" value="C:cell envelope"/>
    <property type="evidence" value="ECO:0007669"/>
    <property type="project" value="UniProtKB-SubCell"/>
</dbReference>
<evidence type="ECO:0000256" key="1">
    <source>
        <dbReference type="ARBA" id="ARBA00004196"/>
    </source>
</evidence>